<reference evidence="2" key="1">
    <citation type="submission" date="2018-02" db="EMBL/GenBank/DDBJ databases">
        <title>Rhizophora mucronata_Transcriptome.</title>
        <authorList>
            <person name="Meera S.P."/>
            <person name="Sreeshan A."/>
            <person name="Augustine A."/>
        </authorList>
    </citation>
    <scope>NUCLEOTIDE SEQUENCE</scope>
    <source>
        <tissue evidence="2">Leaf</tissue>
    </source>
</reference>
<dbReference type="AlphaFoldDB" id="A0A2P2P8H2"/>
<keyword evidence="1" id="KW-0732">Signal</keyword>
<accession>A0A2P2P8H2</accession>
<evidence type="ECO:0000313" key="2">
    <source>
        <dbReference type="EMBL" id="MBX51045.1"/>
    </source>
</evidence>
<organism evidence="2">
    <name type="scientific">Rhizophora mucronata</name>
    <name type="common">Asiatic mangrove</name>
    <dbReference type="NCBI Taxonomy" id="61149"/>
    <lineage>
        <taxon>Eukaryota</taxon>
        <taxon>Viridiplantae</taxon>
        <taxon>Streptophyta</taxon>
        <taxon>Embryophyta</taxon>
        <taxon>Tracheophyta</taxon>
        <taxon>Spermatophyta</taxon>
        <taxon>Magnoliopsida</taxon>
        <taxon>eudicotyledons</taxon>
        <taxon>Gunneridae</taxon>
        <taxon>Pentapetalae</taxon>
        <taxon>rosids</taxon>
        <taxon>fabids</taxon>
        <taxon>Malpighiales</taxon>
        <taxon>Rhizophoraceae</taxon>
        <taxon>Rhizophora</taxon>
    </lineage>
</organism>
<sequence length="38" mass="4452">MSTRHFYFISSHLFLAFPHCCFFLGELSEDKSRILLTG</sequence>
<feature type="signal peptide" evidence="1">
    <location>
        <begin position="1"/>
        <end position="15"/>
    </location>
</feature>
<protein>
    <submittedName>
        <fullName evidence="2">Uncharacterized protein</fullName>
    </submittedName>
</protein>
<name>A0A2P2P8H2_RHIMU</name>
<dbReference type="EMBL" id="GGEC01070561">
    <property type="protein sequence ID" value="MBX51045.1"/>
    <property type="molecule type" value="Transcribed_RNA"/>
</dbReference>
<feature type="chain" id="PRO_5015128588" evidence="1">
    <location>
        <begin position="16"/>
        <end position="38"/>
    </location>
</feature>
<proteinExistence type="predicted"/>
<evidence type="ECO:0000256" key="1">
    <source>
        <dbReference type="SAM" id="SignalP"/>
    </source>
</evidence>